<accession>A0A8B5Y9J0</accession>
<dbReference type="PANTHER" id="PTHR32294">
    <property type="entry name" value="DNA POLYMERASE III SUBUNIT ALPHA"/>
    <property type="match status" value="1"/>
</dbReference>
<gene>
    <name evidence="6" type="ORF">CHCC16736_4169</name>
</gene>
<dbReference type="InterPro" id="IPR003141">
    <property type="entry name" value="Pol/His_phosphatase_N"/>
</dbReference>
<dbReference type="Proteomes" id="UP000435910">
    <property type="component" value="Unassembled WGS sequence"/>
</dbReference>
<dbReference type="InterPro" id="IPR040982">
    <property type="entry name" value="DNA_pol3_finger"/>
</dbReference>
<keyword evidence="3" id="KW-0235">DNA replication</keyword>
<comment type="caution">
    <text evidence="6">The sequence shown here is derived from an EMBL/GenBank/DDBJ whole genome shotgun (WGS) entry which is preliminary data.</text>
</comment>
<dbReference type="GO" id="GO:0006260">
    <property type="term" value="P:DNA replication"/>
    <property type="evidence" value="ECO:0007669"/>
    <property type="project" value="UniProtKB-KW"/>
</dbReference>
<keyword evidence="2" id="KW-0548">Nucleotidyltransferase</keyword>
<feature type="domain" description="Polymerase/histidinol phosphatase N-terminal" evidence="5">
    <location>
        <begin position="2"/>
        <end position="80"/>
    </location>
</feature>
<dbReference type="Gene3D" id="1.10.10.1600">
    <property type="entry name" value="Bacterial DNA polymerase III alpha subunit, thumb domain"/>
    <property type="match status" value="1"/>
</dbReference>
<dbReference type="InterPro" id="IPR011708">
    <property type="entry name" value="DNA_pol3_alpha_NTPase_dom"/>
</dbReference>
<dbReference type="Pfam" id="PF17657">
    <property type="entry name" value="DNA_pol3_finger"/>
    <property type="match status" value="1"/>
</dbReference>
<keyword evidence="1" id="KW-0808">Transferase</keyword>
<dbReference type="InterPro" id="IPR004013">
    <property type="entry name" value="PHP_dom"/>
</dbReference>
<dbReference type="EMBL" id="NILC01000026">
    <property type="protein sequence ID" value="TWL25286.1"/>
    <property type="molecule type" value="Genomic_DNA"/>
</dbReference>
<dbReference type="Pfam" id="PF07733">
    <property type="entry name" value="DNA_pol3_alpha"/>
    <property type="match status" value="1"/>
</dbReference>
<dbReference type="InterPro" id="IPR041931">
    <property type="entry name" value="DNA_pol3_alpha_thumb_dom"/>
</dbReference>
<dbReference type="SUPFAM" id="SSF89550">
    <property type="entry name" value="PHP domain-like"/>
    <property type="match status" value="1"/>
</dbReference>
<dbReference type="Pfam" id="PF02811">
    <property type="entry name" value="PHP"/>
    <property type="match status" value="1"/>
</dbReference>
<dbReference type="SMART" id="SM00481">
    <property type="entry name" value="POLIIIAc"/>
    <property type="match status" value="1"/>
</dbReference>
<reference evidence="6 7" key="1">
    <citation type="submission" date="2019-06" db="EMBL/GenBank/DDBJ databases">
        <title>Genome sequence analysis of &gt;100 Bacillus licheniformis strains suggests intrinsic resistance to this species.</title>
        <authorList>
            <person name="Wels M."/>
            <person name="Siezen R.J."/>
            <person name="Johansen E."/>
            <person name="Stuer-Lauridsen B."/>
            <person name="Bjerre K."/>
            <person name="Nielsen B.K.K."/>
        </authorList>
    </citation>
    <scope>NUCLEOTIDE SEQUENCE [LARGE SCALE GENOMIC DNA]</scope>
    <source>
        <strain evidence="6 7">BAC-16736</strain>
    </source>
</reference>
<dbReference type="InterPro" id="IPR004805">
    <property type="entry name" value="DnaE2/DnaE/PolC"/>
</dbReference>
<proteinExistence type="predicted"/>
<evidence type="ECO:0000256" key="2">
    <source>
        <dbReference type="ARBA" id="ARBA00022695"/>
    </source>
</evidence>
<dbReference type="AlphaFoldDB" id="A0A8B5Y9J0"/>
<evidence type="ECO:0000256" key="1">
    <source>
        <dbReference type="ARBA" id="ARBA00022679"/>
    </source>
</evidence>
<evidence type="ECO:0000313" key="7">
    <source>
        <dbReference type="Proteomes" id="UP000435910"/>
    </source>
</evidence>
<name>A0A8B5Y9J0_BACLI</name>
<dbReference type="GO" id="GO:0008408">
    <property type="term" value="F:3'-5' exonuclease activity"/>
    <property type="evidence" value="ECO:0007669"/>
    <property type="project" value="InterPro"/>
</dbReference>
<keyword evidence="4" id="KW-0239">DNA-directed DNA polymerase</keyword>
<protein>
    <submittedName>
        <fullName evidence="6">DNA polymerase III subunit alpha</fullName>
    </submittedName>
</protein>
<dbReference type="PANTHER" id="PTHR32294:SF0">
    <property type="entry name" value="DNA POLYMERASE III SUBUNIT ALPHA"/>
    <property type="match status" value="1"/>
</dbReference>
<organism evidence="6 7">
    <name type="scientific">Bacillus licheniformis</name>
    <dbReference type="NCBI Taxonomy" id="1402"/>
    <lineage>
        <taxon>Bacteria</taxon>
        <taxon>Bacillati</taxon>
        <taxon>Bacillota</taxon>
        <taxon>Bacilli</taxon>
        <taxon>Bacillales</taxon>
        <taxon>Bacillaceae</taxon>
        <taxon>Bacillus</taxon>
    </lineage>
</organism>
<evidence type="ECO:0000256" key="4">
    <source>
        <dbReference type="ARBA" id="ARBA00022932"/>
    </source>
</evidence>
<dbReference type="InterPro" id="IPR016195">
    <property type="entry name" value="Pol/histidinol_Pase-like"/>
</dbReference>
<evidence type="ECO:0000313" key="6">
    <source>
        <dbReference type="EMBL" id="TWL25286.1"/>
    </source>
</evidence>
<sequence>MIGCHCHTCKSNIRLLDSTNSVKGLLETALEMNYKGLAITDHEVLSAHLEAIQTVRSMKKEGEMPQDFKLILGNEAYLVDSLEEVRDSYQPGKTKFPHFLMLAVDEKGHEQLRVLSSKAWENSFYTGTMERVPTVKKDVEDLLKKDPGHIIATTACLGSEVNIYLQKIMKVEKNDGGDPELIKEYKLKIHKFITWCIDVFGKDKFFIELQPALSEEQIYCNKKLVQIADGYGLKRIVTTDAHYLRPEDRAIHQAFLNAKDGEREVDSFYEACFVQNVDEIHERMSYIDKEIVEEAIQNTLLIGEMIEDYTIEHEPIIPKMELPEFKLRHLFKPAYDKYEYIRKMSESKDDQDRYLLKLIEDGFENKLLKNDLARDEFHEILSRINVELGELWEISQKLNQSMASYYVTVREIINIIWDDECGGDSLVGAARGSAAGFLINYLLDNTQINPMQYDLPHWRHIHKSRPDLPDIDIDTEGSKREKILKALRERFGEKRVLQIATFGTEGSKSALQTACRGLGIDNDISQFLSEMIPFERGSNWPLKHCFYGDAETGRKPIKEFIREVERYPNLKETALKIEGLTNKRSSHAAGVIIFNDKYTKSNAMMKTPKGAYITQFNMGDSEAMGSVKFDLLTIEALDKIRVTLDQLIENEEIQWQGSLKDTYSKYIHPDVLEYEDARLWEMAGNGEIMDLFQFSTEVGHQSVVKVKPKNLLEAAVTNSLMRLMSDGEEQPVETYVKYKNNLSLWYEEMRKYGLTDAEIKVMEKHLKDIYGVADTQEVVMQMVMDREIAGFDIKESNYLRKSIAKKKEDVLKEVQKLFFKKGKEIGASDNLLNYVWNVQFKRQFGLNDSPYVVNL</sequence>
<dbReference type="Gene3D" id="3.20.20.140">
    <property type="entry name" value="Metal-dependent hydrolases"/>
    <property type="match status" value="1"/>
</dbReference>
<evidence type="ECO:0000259" key="5">
    <source>
        <dbReference type="SMART" id="SM00481"/>
    </source>
</evidence>
<dbReference type="GO" id="GO:0003887">
    <property type="term" value="F:DNA-directed DNA polymerase activity"/>
    <property type="evidence" value="ECO:0007669"/>
    <property type="project" value="UniProtKB-KW"/>
</dbReference>
<evidence type="ECO:0000256" key="3">
    <source>
        <dbReference type="ARBA" id="ARBA00022705"/>
    </source>
</evidence>